<evidence type="ECO:0000256" key="1">
    <source>
        <dbReference type="ARBA" id="ARBA00001966"/>
    </source>
</evidence>
<evidence type="ECO:0000256" key="6">
    <source>
        <dbReference type="ARBA" id="ARBA00022552"/>
    </source>
</evidence>
<name>A0A518BJE9_9BACT</name>
<evidence type="ECO:0000256" key="3">
    <source>
        <dbReference type="ARBA" id="ARBA00007544"/>
    </source>
</evidence>
<evidence type="ECO:0000256" key="14">
    <source>
        <dbReference type="SAM" id="MobiDB-lite"/>
    </source>
</evidence>
<dbReference type="CDD" id="cd01335">
    <property type="entry name" value="Radical_SAM"/>
    <property type="match status" value="1"/>
</dbReference>
<dbReference type="PIRSF" id="PIRSF006004">
    <property type="entry name" value="CHP00048"/>
    <property type="match status" value="1"/>
</dbReference>
<organism evidence="16 17">
    <name type="scientific">Engelhardtia mirabilis</name>
    <dbReference type="NCBI Taxonomy" id="2528011"/>
    <lineage>
        <taxon>Bacteria</taxon>
        <taxon>Pseudomonadati</taxon>
        <taxon>Planctomycetota</taxon>
        <taxon>Planctomycetia</taxon>
        <taxon>Planctomycetia incertae sedis</taxon>
        <taxon>Engelhardtia</taxon>
    </lineage>
</organism>
<dbReference type="GO" id="GO:0008173">
    <property type="term" value="F:RNA methyltransferase activity"/>
    <property type="evidence" value="ECO:0007669"/>
    <property type="project" value="InterPro"/>
</dbReference>
<evidence type="ECO:0000256" key="12">
    <source>
        <dbReference type="ARBA" id="ARBA00023014"/>
    </source>
</evidence>
<dbReference type="SFLD" id="SFLDG01062">
    <property type="entry name" value="methyltransferase_(Class_A)"/>
    <property type="match status" value="1"/>
</dbReference>
<dbReference type="GO" id="GO:0051539">
    <property type="term" value="F:4 iron, 4 sulfur cluster binding"/>
    <property type="evidence" value="ECO:0007669"/>
    <property type="project" value="UniProtKB-KW"/>
</dbReference>
<evidence type="ECO:0000313" key="16">
    <source>
        <dbReference type="EMBL" id="QDU67104.1"/>
    </source>
</evidence>
<feature type="region of interest" description="Disordered" evidence="14">
    <location>
        <begin position="1"/>
        <end position="21"/>
    </location>
</feature>
<evidence type="ECO:0000256" key="2">
    <source>
        <dbReference type="ARBA" id="ARBA00004496"/>
    </source>
</evidence>
<keyword evidence="6" id="KW-0698">rRNA processing</keyword>
<keyword evidence="17" id="KW-1185">Reference proteome</keyword>
<dbReference type="GO" id="GO:0046872">
    <property type="term" value="F:metal ion binding"/>
    <property type="evidence" value="ECO:0007669"/>
    <property type="project" value="UniProtKB-KW"/>
</dbReference>
<dbReference type="SMART" id="SM00729">
    <property type="entry name" value="Elp3"/>
    <property type="match status" value="1"/>
</dbReference>
<protein>
    <submittedName>
        <fullName evidence="16">Putative dual-specificity RNA methyltransferase RlmN</fullName>
        <ecNumber evidence="16">2.1.1.-</ecNumber>
    </submittedName>
</protein>
<dbReference type="RefSeq" id="WP_145064967.1">
    <property type="nucleotide sequence ID" value="NZ_CP036287.1"/>
</dbReference>
<dbReference type="InterPro" id="IPR004383">
    <property type="entry name" value="rRNA_lsu_MTrfase_RlmN/Cfr"/>
</dbReference>
<dbReference type="InterPro" id="IPR040072">
    <property type="entry name" value="Methyltransferase_A"/>
</dbReference>
<dbReference type="InterPro" id="IPR058240">
    <property type="entry name" value="rSAM_sf"/>
</dbReference>
<evidence type="ECO:0000256" key="9">
    <source>
        <dbReference type="ARBA" id="ARBA00022691"/>
    </source>
</evidence>
<dbReference type="PROSITE" id="PS51918">
    <property type="entry name" value="RADICAL_SAM"/>
    <property type="match status" value="1"/>
</dbReference>
<keyword evidence="13" id="KW-1015">Disulfide bond</keyword>
<dbReference type="EMBL" id="CP036287">
    <property type="protein sequence ID" value="QDU67104.1"/>
    <property type="molecule type" value="Genomic_DNA"/>
</dbReference>
<sequence>MDDTELDSVDPPQGEERDQAPTSLLALTPQQTEAEVVARGGRAFHARSIRKHVFERGLVDYGAMTDLSARLRESLAADLPILTGTEADRHTARDGAIKLLTRLTPRRGISGSVETVYIPSLRSGRGATLCVSTQVGCPVRCPFCASGKWGLERNLEGHEILEQYVRGAQTGPLSRSVVMGIGEPLLNLSAVRFALGVVHDEMGIGARKLTVSTVGFPDRVRSLAQERPRFQLAISLHTPYDDQRDELVPLMAGVPIEEVLEAGDEWFRATGREVTYEYVLLGEETDTPDHAAHLAERLSGRRATVNLIPYNPVPGDRWRRPSGATVDAFRADLEERGLVATVRWSRGLEADAACGQLRQEHLPG</sequence>
<dbReference type="PANTHER" id="PTHR30544:SF5">
    <property type="entry name" value="RADICAL SAM CORE DOMAIN-CONTAINING PROTEIN"/>
    <property type="match status" value="1"/>
</dbReference>
<keyword evidence="4" id="KW-0004">4Fe-4S</keyword>
<dbReference type="SFLD" id="SFLDF00275">
    <property type="entry name" value="adenosine_C2_methyltransferase"/>
    <property type="match status" value="1"/>
</dbReference>
<keyword evidence="7 16" id="KW-0489">Methyltransferase</keyword>
<dbReference type="GO" id="GO:0030488">
    <property type="term" value="P:tRNA methylation"/>
    <property type="evidence" value="ECO:0007669"/>
    <property type="project" value="TreeGrafter"/>
</dbReference>
<keyword evidence="9" id="KW-0949">S-adenosyl-L-methionine</keyword>
<keyword evidence="10" id="KW-0479">Metal-binding</keyword>
<dbReference type="InterPro" id="IPR007197">
    <property type="entry name" value="rSAM"/>
</dbReference>
<evidence type="ECO:0000256" key="7">
    <source>
        <dbReference type="ARBA" id="ARBA00022603"/>
    </source>
</evidence>
<comment type="cofactor">
    <cofactor evidence="1">
        <name>[4Fe-4S] cluster</name>
        <dbReference type="ChEBI" id="CHEBI:49883"/>
    </cofactor>
</comment>
<proteinExistence type="inferred from homology"/>
<dbReference type="SFLD" id="SFLDS00029">
    <property type="entry name" value="Radical_SAM"/>
    <property type="match status" value="1"/>
</dbReference>
<evidence type="ECO:0000256" key="8">
    <source>
        <dbReference type="ARBA" id="ARBA00022679"/>
    </source>
</evidence>
<dbReference type="SUPFAM" id="SSF102114">
    <property type="entry name" value="Radical SAM enzymes"/>
    <property type="match status" value="1"/>
</dbReference>
<dbReference type="Gene3D" id="3.20.20.70">
    <property type="entry name" value="Aldolase class I"/>
    <property type="match status" value="1"/>
</dbReference>
<dbReference type="InterPro" id="IPR048641">
    <property type="entry name" value="RlmN_N"/>
</dbReference>
<dbReference type="Pfam" id="PF21016">
    <property type="entry name" value="RlmN_N"/>
    <property type="match status" value="1"/>
</dbReference>
<accession>A0A518BJE9</accession>
<dbReference type="PANTHER" id="PTHR30544">
    <property type="entry name" value="23S RRNA METHYLTRANSFERASE"/>
    <property type="match status" value="1"/>
</dbReference>
<comment type="subcellular location">
    <subcellularLocation>
        <location evidence="2">Cytoplasm</location>
    </subcellularLocation>
</comment>
<dbReference type="InterPro" id="IPR013785">
    <property type="entry name" value="Aldolase_TIM"/>
</dbReference>
<gene>
    <name evidence="16" type="primary">rlmN</name>
    <name evidence="16" type="ORF">Pla133_21820</name>
</gene>
<evidence type="ECO:0000256" key="10">
    <source>
        <dbReference type="ARBA" id="ARBA00022723"/>
    </source>
</evidence>
<evidence type="ECO:0000256" key="4">
    <source>
        <dbReference type="ARBA" id="ARBA00022485"/>
    </source>
</evidence>
<keyword evidence="5" id="KW-0963">Cytoplasm</keyword>
<dbReference type="GO" id="GO:0070475">
    <property type="term" value="P:rRNA base methylation"/>
    <property type="evidence" value="ECO:0007669"/>
    <property type="project" value="TreeGrafter"/>
</dbReference>
<reference evidence="16 17" key="1">
    <citation type="submission" date="2019-02" db="EMBL/GenBank/DDBJ databases">
        <title>Deep-cultivation of Planctomycetes and their phenomic and genomic characterization uncovers novel biology.</title>
        <authorList>
            <person name="Wiegand S."/>
            <person name="Jogler M."/>
            <person name="Boedeker C."/>
            <person name="Pinto D."/>
            <person name="Vollmers J."/>
            <person name="Rivas-Marin E."/>
            <person name="Kohn T."/>
            <person name="Peeters S.H."/>
            <person name="Heuer A."/>
            <person name="Rast P."/>
            <person name="Oberbeckmann S."/>
            <person name="Bunk B."/>
            <person name="Jeske O."/>
            <person name="Meyerdierks A."/>
            <person name="Storesund J.E."/>
            <person name="Kallscheuer N."/>
            <person name="Luecker S."/>
            <person name="Lage O.M."/>
            <person name="Pohl T."/>
            <person name="Merkel B.J."/>
            <person name="Hornburger P."/>
            <person name="Mueller R.-W."/>
            <person name="Bruemmer F."/>
            <person name="Labrenz M."/>
            <person name="Spormann A.M."/>
            <person name="Op den Camp H."/>
            <person name="Overmann J."/>
            <person name="Amann R."/>
            <person name="Jetten M.S.M."/>
            <person name="Mascher T."/>
            <person name="Medema M.H."/>
            <person name="Devos D.P."/>
            <person name="Kaster A.-K."/>
            <person name="Ovreas L."/>
            <person name="Rohde M."/>
            <person name="Galperin M.Y."/>
            <person name="Jogler C."/>
        </authorList>
    </citation>
    <scope>NUCLEOTIDE SEQUENCE [LARGE SCALE GENOMIC DNA]</scope>
    <source>
        <strain evidence="16 17">Pla133</strain>
    </source>
</reference>
<dbReference type="KEGG" id="pbap:Pla133_21820"/>
<dbReference type="InterPro" id="IPR006638">
    <property type="entry name" value="Elp3/MiaA/NifB-like_rSAM"/>
</dbReference>
<keyword evidence="12" id="KW-0411">Iron-sulfur</keyword>
<keyword evidence="11" id="KW-0408">Iron</keyword>
<feature type="domain" description="Radical SAM core" evidence="15">
    <location>
        <begin position="123"/>
        <end position="349"/>
    </location>
</feature>
<dbReference type="AlphaFoldDB" id="A0A518BJE9"/>
<evidence type="ECO:0000256" key="11">
    <source>
        <dbReference type="ARBA" id="ARBA00023004"/>
    </source>
</evidence>
<comment type="similarity">
    <text evidence="3">Belongs to the radical SAM superfamily. RlmN family.</text>
</comment>
<keyword evidence="8 16" id="KW-0808">Transferase</keyword>
<evidence type="ECO:0000313" key="17">
    <source>
        <dbReference type="Proteomes" id="UP000316921"/>
    </source>
</evidence>
<dbReference type="Gene3D" id="1.10.150.530">
    <property type="match status" value="1"/>
</dbReference>
<dbReference type="Proteomes" id="UP000316921">
    <property type="component" value="Chromosome"/>
</dbReference>
<evidence type="ECO:0000256" key="13">
    <source>
        <dbReference type="ARBA" id="ARBA00023157"/>
    </source>
</evidence>
<dbReference type="EC" id="2.1.1.-" evidence="16"/>
<dbReference type="Pfam" id="PF04055">
    <property type="entry name" value="Radical_SAM"/>
    <property type="match status" value="1"/>
</dbReference>
<evidence type="ECO:0000256" key="5">
    <source>
        <dbReference type="ARBA" id="ARBA00022490"/>
    </source>
</evidence>
<evidence type="ECO:0000259" key="15">
    <source>
        <dbReference type="PROSITE" id="PS51918"/>
    </source>
</evidence>
<dbReference type="GO" id="GO:0005737">
    <property type="term" value="C:cytoplasm"/>
    <property type="evidence" value="ECO:0007669"/>
    <property type="project" value="UniProtKB-SubCell"/>
</dbReference>